<comment type="caution">
    <text evidence="18">The sequence shown here is derived from an EMBL/GenBank/DDBJ whole genome shotgun (WGS) entry which is preliminary data.</text>
</comment>
<dbReference type="SMART" id="SM00559">
    <property type="entry name" value="Ku78"/>
    <property type="match status" value="1"/>
</dbReference>
<dbReference type="InterPro" id="IPR014893">
    <property type="entry name" value="Ku_PK_bind"/>
</dbReference>
<comment type="subcellular location">
    <subcellularLocation>
        <location evidence="2">Chromosome</location>
        <location evidence="2">Telomere</location>
    </subcellularLocation>
    <subcellularLocation>
        <location evidence="1">Nucleus</location>
    </subcellularLocation>
</comment>
<dbReference type="Pfam" id="PF03731">
    <property type="entry name" value="Ku_N"/>
    <property type="match status" value="1"/>
</dbReference>
<dbReference type="InterPro" id="IPR006164">
    <property type="entry name" value="DNA_bd_Ku70/Ku80"/>
</dbReference>
<evidence type="ECO:0000256" key="16">
    <source>
        <dbReference type="SAM" id="MobiDB-lite"/>
    </source>
</evidence>
<dbReference type="GO" id="GO:0003684">
    <property type="term" value="F:damaged DNA binding"/>
    <property type="evidence" value="ECO:0007669"/>
    <property type="project" value="InterPro"/>
</dbReference>
<dbReference type="FunFam" id="3.40.50.410:FF:000073">
    <property type="entry name" value="ATP-dependent DNA helicase II subunit 2"/>
    <property type="match status" value="1"/>
</dbReference>
<dbReference type="PANTHER" id="PTHR12604:SF4">
    <property type="entry name" value="X-RAY REPAIR CROSS-COMPLEMENTING PROTEIN 5"/>
    <property type="match status" value="1"/>
</dbReference>
<dbReference type="GO" id="GO:0004386">
    <property type="term" value="F:helicase activity"/>
    <property type="evidence" value="ECO:0007669"/>
    <property type="project" value="UniProtKB-KW"/>
</dbReference>
<keyword evidence="10" id="KW-0158">Chromosome</keyword>
<evidence type="ECO:0000256" key="1">
    <source>
        <dbReference type="ARBA" id="ARBA00004123"/>
    </source>
</evidence>
<dbReference type="Pfam" id="PF02735">
    <property type="entry name" value="Ku"/>
    <property type="match status" value="1"/>
</dbReference>
<dbReference type="Proteomes" id="UP000265703">
    <property type="component" value="Unassembled WGS sequence"/>
</dbReference>
<keyword evidence="10" id="KW-0779">Telomere</keyword>
<evidence type="ECO:0000256" key="15">
    <source>
        <dbReference type="ARBA" id="ARBA00031847"/>
    </source>
</evidence>
<dbReference type="SUPFAM" id="SSF53300">
    <property type="entry name" value="vWA-like"/>
    <property type="match status" value="1"/>
</dbReference>
<evidence type="ECO:0000256" key="3">
    <source>
        <dbReference type="ARBA" id="ARBA00007726"/>
    </source>
</evidence>
<sequence length="762" mass="86983">MADKKCTIYIVDVGPTMWQVKRDEGEGGIALDLARKALLAMLEAKVFAGLKSDVTGLLVFGTDETDNQLNDQTDEYENITTLYPIEQPQLPILQTVNNDIPHGNVQADAFDAIIVALNMMEEHCKKLKYTKKIYLFTDGESPINQHDFDRVSSQILDQNIELNVLGVDFDDPEIGLSKENKSENKKRNEQFLRKLADECKGTIFPMEDVLRQLSKPYIRPVKPMPVYRGKLTLGDTEMHGSSSLLIEVELIARTMKAKPKSFKKYSALAESANNIENKTYEVSHSRTYSITVDENVNEKVDVPQDELDRAYALGKTFIPVSKQDENIFSFETSPCLSIISFIRKEEFRRELVLSNVFTVVPKKDDLVAAQRLSSFIHVLYEKDSFAIVRYVKKPLESPKLGVLIPYIKPPKECLYFARMPFREDYRRFTFPSLDRIVTKAGKELNVHEYLPTGEMLDKMGKFIENLDLMSAATDDKGNPREYLKVKECFNPINVMIKKAVSHKALYPEESLPQPDPALKAQTRMLTTLVEKNKELVDEMRTLFNIKEVKGKGKTTKRRFADANVVVEQNLSLDQILNTSKHEGLENGKRTKSDDEDGRNSLMLEKKESVREVGFADPLGDFREMVSNREEDLVTQAVEQMCQVIEHFVKSSFGTSLYDKALECLKLLRETSAKENESETFNKFLKELKTAVFTSSPPKTDFWELLGSNKLTLISNKEADDSTITEEETEEFLKMKLEKKSIIETVDEEQMPTDELLNLMDDD</sequence>
<dbReference type="InterPro" id="IPR036494">
    <property type="entry name" value="Ku_C_sf"/>
</dbReference>
<keyword evidence="5" id="KW-0547">Nucleotide-binding</keyword>
<proteinExistence type="inferred from homology"/>
<dbReference type="GO" id="GO:0043564">
    <property type="term" value="C:Ku70:Ku80 complex"/>
    <property type="evidence" value="ECO:0007669"/>
    <property type="project" value="InterPro"/>
</dbReference>
<keyword evidence="12" id="KW-0233">DNA recombination</keyword>
<feature type="domain" description="Ku" evidence="17">
    <location>
        <begin position="299"/>
        <end position="436"/>
    </location>
</feature>
<evidence type="ECO:0000313" key="19">
    <source>
        <dbReference type="Proteomes" id="UP000265703"/>
    </source>
</evidence>
<name>A0A397TMH6_9GLOM</name>
<dbReference type="PANTHER" id="PTHR12604">
    <property type="entry name" value="KU AUTOANTIGEN DNA HELICASE"/>
    <property type="match status" value="1"/>
</dbReference>
<comment type="similarity">
    <text evidence="3">Belongs to the ku80 family.</text>
</comment>
<dbReference type="CDD" id="cd00873">
    <property type="entry name" value="KU80"/>
    <property type="match status" value="1"/>
</dbReference>
<evidence type="ECO:0000256" key="7">
    <source>
        <dbReference type="ARBA" id="ARBA00022801"/>
    </source>
</evidence>
<evidence type="ECO:0000256" key="5">
    <source>
        <dbReference type="ARBA" id="ARBA00022741"/>
    </source>
</evidence>
<keyword evidence="14" id="KW-0539">Nucleus</keyword>
<dbReference type="InterPro" id="IPR016194">
    <property type="entry name" value="SPOC-like_C_dom_sf"/>
</dbReference>
<dbReference type="OrthoDB" id="30826at2759"/>
<dbReference type="STRING" id="658196.A0A397TMH6"/>
<evidence type="ECO:0000256" key="11">
    <source>
        <dbReference type="ARBA" id="ARBA00023125"/>
    </source>
</evidence>
<dbReference type="PIRSF" id="PIRSF016570">
    <property type="entry name" value="Ku80"/>
    <property type="match status" value="1"/>
</dbReference>
<dbReference type="SUPFAM" id="SSF101420">
    <property type="entry name" value="C-terminal domain of Ku80"/>
    <property type="match status" value="1"/>
</dbReference>
<reference evidence="18 19" key="1">
    <citation type="submission" date="2018-06" db="EMBL/GenBank/DDBJ databases">
        <title>Comparative genomics reveals the genomic features of Rhizophagus irregularis, R. cerebriforme, R. diaphanum and Gigaspora rosea, and their symbiotic lifestyle signature.</title>
        <authorList>
            <person name="Morin E."/>
            <person name="San Clemente H."/>
            <person name="Chen E.C.H."/>
            <person name="De La Providencia I."/>
            <person name="Hainaut M."/>
            <person name="Kuo A."/>
            <person name="Kohler A."/>
            <person name="Murat C."/>
            <person name="Tang N."/>
            <person name="Roy S."/>
            <person name="Loubradou J."/>
            <person name="Henrissat B."/>
            <person name="Grigoriev I.V."/>
            <person name="Corradi N."/>
            <person name="Roux C."/>
            <person name="Martin F.M."/>
        </authorList>
    </citation>
    <scope>NUCLEOTIDE SEQUENCE [LARGE SCALE GENOMIC DNA]</scope>
    <source>
        <strain evidence="18 19">DAOM 227022</strain>
    </source>
</reference>
<keyword evidence="11" id="KW-0238">DNA-binding</keyword>
<evidence type="ECO:0000256" key="12">
    <source>
        <dbReference type="ARBA" id="ARBA00023172"/>
    </source>
</evidence>
<evidence type="ECO:0000256" key="4">
    <source>
        <dbReference type="ARBA" id="ARBA00021792"/>
    </source>
</evidence>
<protein>
    <recommendedName>
        <fullName evidence="4">ATP-dependent DNA helicase II subunit 2</fullName>
    </recommendedName>
    <alternativeName>
        <fullName evidence="15">ATP-dependent DNA helicase II subunit Ku80</fullName>
    </alternativeName>
</protein>
<dbReference type="SUPFAM" id="SSF100939">
    <property type="entry name" value="SPOC domain-like"/>
    <property type="match status" value="1"/>
</dbReference>
<feature type="compositionally biased region" description="Basic and acidic residues" evidence="16">
    <location>
        <begin position="580"/>
        <end position="592"/>
    </location>
</feature>
<gene>
    <name evidence="18" type="ORF">C1645_749256</name>
</gene>
<dbReference type="GO" id="GO:0005524">
    <property type="term" value="F:ATP binding"/>
    <property type="evidence" value="ECO:0007669"/>
    <property type="project" value="UniProtKB-KW"/>
</dbReference>
<accession>A0A397TMH6</accession>
<dbReference type="Pfam" id="PF08785">
    <property type="entry name" value="Ku_PK_bind"/>
    <property type="match status" value="1"/>
</dbReference>
<evidence type="ECO:0000256" key="10">
    <source>
        <dbReference type="ARBA" id="ARBA00022895"/>
    </source>
</evidence>
<dbReference type="GO" id="GO:0000781">
    <property type="term" value="C:chromosome, telomeric region"/>
    <property type="evidence" value="ECO:0007669"/>
    <property type="project" value="UniProtKB-SubCell"/>
</dbReference>
<feature type="region of interest" description="Disordered" evidence="16">
    <location>
        <begin position="580"/>
        <end position="600"/>
    </location>
</feature>
<dbReference type="InterPro" id="IPR005161">
    <property type="entry name" value="Ku_N"/>
</dbReference>
<dbReference type="GO" id="GO:0003690">
    <property type="term" value="F:double-stranded DNA binding"/>
    <property type="evidence" value="ECO:0007669"/>
    <property type="project" value="TreeGrafter"/>
</dbReference>
<dbReference type="GO" id="GO:0016787">
    <property type="term" value="F:hydrolase activity"/>
    <property type="evidence" value="ECO:0007669"/>
    <property type="project" value="UniProtKB-KW"/>
</dbReference>
<dbReference type="EMBL" id="QKYT01000013">
    <property type="protein sequence ID" value="RIA98599.1"/>
    <property type="molecule type" value="Genomic_DNA"/>
</dbReference>
<keyword evidence="13" id="KW-0234">DNA repair</keyword>
<dbReference type="AlphaFoldDB" id="A0A397TMH6"/>
<keyword evidence="8" id="KW-0347">Helicase</keyword>
<evidence type="ECO:0000256" key="8">
    <source>
        <dbReference type="ARBA" id="ARBA00022806"/>
    </source>
</evidence>
<evidence type="ECO:0000256" key="9">
    <source>
        <dbReference type="ARBA" id="ARBA00022840"/>
    </source>
</evidence>
<evidence type="ECO:0000313" key="18">
    <source>
        <dbReference type="EMBL" id="RIA98599.1"/>
    </source>
</evidence>
<evidence type="ECO:0000256" key="13">
    <source>
        <dbReference type="ARBA" id="ARBA00023204"/>
    </source>
</evidence>
<evidence type="ECO:0000256" key="6">
    <source>
        <dbReference type="ARBA" id="ARBA00022763"/>
    </source>
</evidence>
<dbReference type="InterPro" id="IPR024193">
    <property type="entry name" value="Ku80"/>
</dbReference>
<dbReference type="Gene3D" id="3.40.50.410">
    <property type="entry name" value="von Willebrand factor, type A domain"/>
    <property type="match status" value="1"/>
</dbReference>
<dbReference type="GO" id="GO:0042162">
    <property type="term" value="F:telomeric DNA binding"/>
    <property type="evidence" value="ECO:0007669"/>
    <property type="project" value="InterPro"/>
</dbReference>
<dbReference type="GO" id="GO:0006303">
    <property type="term" value="P:double-strand break repair via nonhomologous end joining"/>
    <property type="evidence" value="ECO:0007669"/>
    <property type="project" value="InterPro"/>
</dbReference>
<keyword evidence="6" id="KW-0227">DNA damage</keyword>
<evidence type="ECO:0000256" key="2">
    <source>
        <dbReference type="ARBA" id="ARBA00004574"/>
    </source>
</evidence>
<keyword evidence="7" id="KW-0378">Hydrolase</keyword>
<dbReference type="Gene3D" id="2.40.290.10">
    <property type="match status" value="1"/>
</dbReference>
<keyword evidence="19" id="KW-1185">Reference proteome</keyword>
<dbReference type="GO" id="GO:0000723">
    <property type="term" value="P:telomere maintenance"/>
    <property type="evidence" value="ECO:0007669"/>
    <property type="project" value="InterPro"/>
</dbReference>
<organism evidence="18 19">
    <name type="scientific">Glomus cerebriforme</name>
    <dbReference type="NCBI Taxonomy" id="658196"/>
    <lineage>
        <taxon>Eukaryota</taxon>
        <taxon>Fungi</taxon>
        <taxon>Fungi incertae sedis</taxon>
        <taxon>Mucoromycota</taxon>
        <taxon>Glomeromycotina</taxon>
        <taxon>Glomeromycetes</taxon>
        <taxon>Glomerales</taxon>
        <taxon>Glomeraceae</taxon>
        <taxon>Glomus</taxon>
    </lineage>
</organism>
<evidence type="ECO:0000259" key="17">
    <source>
        <dbReference type="SMART" id="SM00559"/>
    </source>
</evidence>
<evidence type="ECO:0000256" key="14">
    <source>
        <dbReference type="ARBA" id="ARBA00023242"/>
    </source>
</evidence>
<dbReference type="InterPro" id="IPR036465">
    <property type="entry name" value="vWFA_dom_sf"/>
</dbReference>
<dbReference type="Gene3D" id="1.25.40.240">
    <property type="entry name" value="Ku, C-terminal domain"/>
    <property type="match status" value="1"/>
</dbReference>
<dbReference type="Gene3D" id="1.10.1600.10">
    <property type="match status" value="1"/>
</dbReference>
<dbReference type="GO" id="GO:0006310">
    <property type="term" value="P:DNA recombination"/>
    <property type="evidence" value="ECO:0007669"/>
    <property type="project" value="UniProtKB-KW"/>
</dbReference>
<keyword evidence="9" id="KW-0067">ATP-binding</keyword>